<dbReference type="KEGG" id="jeh:EJN90_08450"/>
<feature type="transmembrane region" description="Helical" evidence="6">
    <location>
        <begin position="142"/>
        <end position="164"/>
    </location>
</feature>
<feature type="transmembrane region" description="Helical" evidence="6">
    <location>
        <begin position="233"/>
        <end position="254"/>
    </location>
</feature>
<dbReference type="Proteomes" id="UP000273326">
    <property type="component" value="Chromosome"/>
</dbReference>
<evidence type="ECO:0000256" key="1">
    <source>
        <dbReference type="ARBA" id="ARBA00004651"/>
    </source>
</evidence>
<evidence type="ECO:0000256" key="4">
    <source>
        <dbReference type="ARBA" id="ARBA00022989"/>
    </source>
</evidence>
<dbReference type="AlphaFoldDB" id="A0A3Q9BMM4"/>
<feature type="transmembrane region" description="Helical" evidence="6">
    <location>
        <begin position="120"/>
        <end position="137"/>
    </location>
</feature>
<dbReference type="Pfam" id="PF03606">
    <property type="entry name" value="DcuC"/>
    <property type="match status" value="1"/>
</dbReference>
<dbReference type="EMBL" id="CP034465">
    <property type="protein sequence ID" value="AZP05737.1"/>
    <property type="molecule type" value="Genomic_DNA"/>
</dbReference>
<dbReference type="PANTHER" id="PTHR43652">
    <property type="entry name" value="BASIC AMINO ACID ANTIPORTER YFCC-RELATED"/>
    <property type="match status" value="1"/>
</dbReference>
<proteinExistence type="predicted"/>
<organism evidence="7 8">
    <name type="scientific">Jeotgalibaca ciconiae</name>
    <dbReference type="NCBI Taxonomy" id="2496265"/>
    <lineage>
        <taxon>Bacteria</taxon>
        <taxon>Bacillati</taxon>
        <taxon>Bacillota</taxon>
        <taxon>Bacilli</taxon>
        <taxon>Lactobacillales</taxon>
        <taxon>Carnobacteriaceae</taxon>
        <taxon>Jeotgalibaca</taxon>
    </lineage>
</organism>
<feature type="transmembrane region" description="Helical" evidence="6">
    <location>
        <begin position="96"/>
        <end position="114"/>
    </location>
</feature>
<dbReference type="InterPro" id="IPR018385">
    <property type="entry name" value="C4_dicarb_anaerob_car-like"/>
</dbReference>
<feature type="transmembrane region" description="Helical" evidence="6">
    <location>
        <begin position="260"/>
        <end position="278"/>
    </location>
</feature>
<comment type="subcellular location">
    <subcellularLocation>
        <location evidence="1">Cell membrane</location>
        <topology evidence="1">Multi-pass membrane protein</topology>
    </subcellularLocation>
</comment>
<evidence type="ECO:0000256" key="2">
    <source>
        <dbReference type="ARBA" id="ARBA00022475"/>
    </source>
</evidence>
<feature type="transmembrane region" description="Helical" evidence="6">
    <location>
        <begin position="330"/>
        <end position="350"/>
    </location>
</feature>
<gene>
    <name evidence="7" type="ORF">EJN90_08450</name>
</gene>
<feature type="transmembrane region" description="Helical" evidence="6">
    <location>
        <begin position="290"/>
        <end position="310"/>
    </location>
</feature>
<reference evidence="8" key="1">
    <citation type="submission" date="2018-12" db="EMBL/GenBank/DDBJ databases">
        <title>Complete genome sequencing of Jeotgalibaca sp. H21T32.</title>
        <authorList>
            <person name="Bae J.-W."/>
            <person name="Lee S.-Y."/>
        </authorList>
    </citation>
    <scope>NUCLEOTIDE SEQUENCE [LARGE SCALE GENOMIC DNA]</scope>
    <source>
        <strain evidence="8">H21T32</strain>
    </source>
</reference>
<feature type="transmembrane region" description="Helical" evidence="6">
    <location>
        <begin position="413"/>
        <end position="437"/>
    </location>
</feature>
<dbReference type="OrthoDB" id="255482at2"/>
<keyword evidence="5 6" id="KW-0472">Membrane</keyword>
<feature type="transmembrane region" description="Helical" evidence="6">
    <location>
        <begin position="176"/>
        <end position="195"/>
    </location>
</feature>
<keyword evidence="4 6" id="KW-1133">Transmembrane helix</keyword>
<name>A0A3Q9BMM4_9LACT</name>
<dbReference type="PANTHER" id="PTHR43652:SF6">
    <property type="entry name" value="ARGININE REPRESSOR"/>
    <property type="match status" value="1"/>
</dbReference>
<feature type="transmembrane region" description="Helical" evidence="6">
    <location>
        <begin position="380"/>
        <end position="401"/>
    </location>
</feature>
<keyword evidence="3 6" id="KW-0812">Transmembrane</keyword>
<evidence type="ECO:0000313" key="7">
    <source>
        <dbReference type="EMBL" id="AZP05737.1"/>
    </source>
</evidence>
<evidence type="ECO:0000256" key="3">
    <source>
        <dbReference type="ARBA" id="ARBA00022692"/>
    </source>
</evidence>
<keyword evidence="2" id="KW-1003">Cell membrane</keyword>
<evidence type="ECO:0000256" key="5">
    <source>
        <dbReference type="ARBA" id="ARBA00023136"/>
    </source>
</evidence>
<protein>
    <submittedName>
        <fullName evidence="7">YfcC family protein</fullName>
    </submittedName>
</protein>
<feature type="transmembrane region" description="Helical" evidence="6">
    <location>
        <begin position="59"/>
        <end position="84"/>
    </location>
</feature>
<evidence type="ECO:0000256" key="6">
    <source>
        <dbReference type="SAM" id="Phobius"/>
    </source>
</evidence>
<evidence type="ECO:0000313" key="8">
    <source>
        <dbReference type="Proteomes" id="UP000273326"/>
    </source>
</evidence>
<accession>A0A3Q9BMM4</accession>
<keyword evidence="8" id="KW-1185">Reference proteome</keyword>
<dbReference type="GO" id="GO:0005886">
    <property type="term" value="C:plasma membrane"/>
    <property type="evidence" value="ECO:0007669"/>
    <property type="project" value="UniProtKB-SubCell"/>
</dbReference>
<dbReference type="InterPro" id="IPR051679">
    <property type="entry name" value="DASS-Related_Transporters"/>
</dbReference>
<sequence length="443" mass="47822">MLIMALLTWIIPAGQFEVIEQGGRTISLPGSWHSVDQKPQGFFDIINSIPRGLSESADISFFIFLIGGAFTVINETGMVEALIYKASQKLKGRESLVIPVFLMIFGIAGATLGFSEETIVFIPMGISLALALGYDAIVGMSIVASGAAIGFSAGFMNPFAVGIAQGIAELPTFSGIGMRIALFLVLWVITSFYIMRYAKKVKEDPTNSLVYSSYKKEIEVEKNTFIEMNKRHIIVGLIFLAGMCTIAFGVIQYGWYIQEIGAIFMTTGIIAGFAYGYNPSKIADLFVAGAKDMIFAALIVGVARSIVIVMEDGMIIDTIVNFLANSVQGLPGAFAAIAMYIIQIIINFIIPSGSGQAAATMPIMVPLADAVGITRQTAVMAYQLGAGFMDSIMLTSGVLMAQLSISKIPYNKWVRYLGPLMGIWLLIGVVFLVIAYYTNYGPF</sequence>